<dbReference type="AlphaFoldDB" id="D8QE75"/>
<keyword evidence="3" id="KW-1185">Reference proteome</keyword>
<feature type="region of interest" description="Disordered" evidence="1">
    <location>
        <begin position="1"/>
        <end position="25"/>
    </location>
</feature>
<feature type="non-terminal residue" evidence="2">
    <location>
        <position position="244"/>
    </location>
</feature>
<dbReference type="Proteomes" id="UP000007431">
    <property type="component" value="Unassembled WGS sequence"/>
</dbReference>
<evidence type="ECO:0000313" key="3">
    <source>
        <dbReference type="Proteomes" id="UP000007431"/>
    </source>
</evidence>
<evidence type="ECO:0000313" key="2">
    <source>
        <dbReference type="EMBL" id="EFI93801.1"/>
    </source>
</evidence>
<dbReference type="EMBL" id="GL377310">
    <property type="protein sequence ID" value="EFI93801.1"/>
    <property type="molecule type" value="Genomic_DNA"/>
</dbReference>
<dbReference type="HOGENOM" id="CLU_1138559_0_0_1"/>
<dbReference type="RefSeq" id="XP_003028704.1">
    <property type="nucleotide sequence ID" value="XM_003028658.1"/>
</dbReference>
<dbReference type="KEGG" id="scm:SCHCO_01102715"/>
<sequence length="244" mass="26708">MQATSATGPAASSDTRASLSRASTASKCVEIRAVNDPNVDWRSLFVEGPELRDALEDDSSHSASDPDEGLPSRAQSNLEPSGDIAGNQAVNDGAQLLESILATLQFMKSRGLRLSDFLDAILWGNKACIHNNVVRGSRTQLTRSPLLPRILCHLYHPPRISHGTRPYGTTSMMREVTCKIMEEEMECEMRSLSLVLYSKANLDLTDAELDLISLSLIISQIRTKAPLSCWDCLLYTSETVSLLA</sequence>
<protein>
    <submittedName>
        <fullName evidence="2">Uncharacterized protein</fullName>
    </submittedName>
</protein>
<reference evidence="2 3" key="1">
    <citation type="journal article" date="2010" name="Nat. Biotechnol.">
        <title>Genome sequence of the model mushroom Schizophyllum commune.</title>
        <authorList>
            <person name="Ohm R.A."/>
            <person name="de Jong J.F."/>
            <person name="Lugones L.G."/>
            <person name="Aerts A."/>
            <person name="Kothe E."/>
            <person name="Stajich J.E."/>
            <person name="de Vries R.P."/>
            <person name="Record E."/>
            <person name="Levasseur A."/>
            <person name="Baker S.E."/>
            <person name="Bartholomew K.A."/>
            <person name="Coutinho P.M."/>
            <person name="Erdmann S."/>
            <person name="Fowler T.J."/>
            <person name="Gathman A.C."/>
            <person name="Lombard V."/>
            <person name="Henrissat B."/>
            <person name="Knabe N."/>
            <person name="Kuees U."/>
            <person name="Lilly W.W."/>
            <person name="Lindquist E."/>
            <person name="Lucas S."/>
            <person name="Magnuson J.K."/>
            <person name="Piumi F."/>
            <person name="Raudaskoski M."/>
            <person name="Salamov A."/>
            <person name="Schmutz J."/>
            <person name="Schwarze F.W.M.R."/>
            <person name="vanKuyk P.A."/>
            <person name="Horton J.S."/>
            <person name="Grigoriev I.V."/>
            <person name="Woesten H.A.B."/>
        </authorList>
    </citation>
    <scope>NUCLEOTIDE SEQUENCE [LARGE SCALE GENOMIC DNA]</scope>
    <source>
        <strain evidence="3">H4-8 / FGSC 9210</strain>
    </source>
</reference>
<dbReference type="InParanoid" id="D8QE75"/>
<name>D8QE75_SCHCM</name>
<gene>
    <name evidence="2" type="ORF">SCHCODRAFT_112161</name>
</gene>
<feature type="region of interest" description="Disordered" evidence="1">
    <location>
        <begin position="52"/>
        <end position="87"/>
    </location>
</feature>
<evidence type="ECO:0000256" key="1">
    <source>
        <dbReference type="SAM" id="MobiDB-lite"/>
    </source>
</evidence>
<feature type="compositionally biased region" description="Low complexity" evidence="1">
    <location>
        <begin position="10"/>
        <end position="25"/>
    </location>
</feature>
<dbReference type="OrthoDB" id="3203379at2759"/>
<accession>D8QE75</accession>
<dbReference type="VEuPathDB" id="FungiDB:SCHCODRAFT_01102715"/>
<dbReference type="GeneID" id="9596904"/>
<proteinExistence type="predicted"/>
<organism evidence="3">
    <name type="scientific">Schizophyllum commune (strain H4-8 / FGSC 9210)</name>
    <name type="common">Split gill fungus</name>
    <dbReference type="NCBI Taxonomy" id="578458"/>
    <lineage>
        <taxon>Eukaryota</taxon>
        <taxon>Fungi</taxon>
        <taxon>Dikarya</taxon>
        <taxon>Basidiomycota</taxon>
        <taxon>Agaricomycotina</taxon>
        <taxon>Agaricomycetes</taxon>
        <taxon>Agaricomycetidae</taxon>
        <taxon>Agaricales</taxon>
        <taxon>Schizophyllaceae</taxon>
        <taxon>Schizophyllum</taxon>
    </lineage>
</organism>